<sequence>MSQSQRPEGPPYAPRAASAGGVPSVLPDVPIAAVLISIYLGFAITNMTIFQLNRKRHYKFFPTVFIFGFCMARLATLVLRIAWATRQHNVRLAIAANIFVSAGILIIYVVNLLFAQRILRATQPKIGWNPVLSTVFKVFYGGIGAALIMVITASVLGMYTLNMSTLKAVRDVQLAASTYLLLFVTLPLLLLILSQFLPNSGSEEQFGQGSMTKKKLIVLAVSCLSITIAGFKTGSAWMPARPISNPAWYQSKACFYVFNFAFEILILIVLTATRPDRVFYVPNGSKRAGDYTRLNEKGSGDSVHSLQDKQRQEYASEKA</sequence>
<gene>
    <name evidence="1" type="ORF">H2198_000858</name>
</gene>
<dbReference type="Proteomes" id="UP001172386">
    <property type="component" value="Unassembled WGS sequence"/>
</dbReference>
<evidence type="ECO:0000313" key="2">
    <source>
        <dbReference type="Proteomes" id="UP001172386"/>
    </source>
</evidence>
<name>A0ACC3AJ76_9EURO</name>
<comment type="caution">
    <text evidence="1">The sequence shown here is derived from an EMBL/GenBank/DDBJ whole genome shotgun (WGS) entry which is preliminary data.</text>
</comment>
<accession>A0ACC3AJ76</accession>
<organism evidence="1 2">
    <name type="scientific">Neophaeococcomyces mojaviensis</name>
    <dbReference type="NCBI Taxonomy" id="3383035"/>
    <lineage>
        <taxon>Eukaryota</taxon>
        <taxon>Fungi</taxon>
        <taxon>Dikarya</taxon>
        <taxon>Ascomycota</taxon>
        <taxon>Pezizomycotina</taxon>
        <taxon>Eurotiomycetes</taxon>
        <taxon>Chaetothyriomycetidae</taxon>
        <taxon>Chaetothyriales</taxon>
        <taxon>Chaetothyriales incertae sedis</taxon>
        <taxon>Neophaeococcomyces</taxon>
    </lineage>
</organism>
<keyword evidence="2" id="KW-1185">Reference proteome</keyword>
<protein>
    <submittedName>
        <fullName evidence="1">Uncharacterized protein</fullName>
    </submittedName>
</protein>
<reference evidence="1" key="1">
    <citation type="submission" date="2022-10" db="EMBL/GenBank/DDBJ databases">
        <title>Culturing micro-colonial fungi from biological soil crusts in the Mojave desert and describing Neophaeococcomyces mojavensis, and introducing the new genera and species Taxawa tesnikishii.</title>
        <authorList>
            <person name="Kurbessoian T."/>
            <person name="Stajich J.E."/>
        </authorList>
    </citation>
    <scope>NUCLEOTIDE SEQUENCE</scope>
    <source>
        <strain evidence="1">JES_112</strain>
    </source>
</reference>
<evidence type="ECO:0000313" key="1">
    <source>
        <dbReference type="EMBL" id="KAJ9663341.1"/>
    </source>
</evidence>
<proteinExistence type="predicted"/>
<dbReference type="EMBL" id="JAPDRQ010000009">
    <property type="protein sequence ID" value="KAJ9663341.1"/>
    <property type="molecule type" value="Genomic_DNA"/>
</dbReference>